<protein>
    <submittedName>
        <fullName evidence="1">Uncharacterized protein</fullName>
    </submittedName>
</protein>
<dbReference type="Proteomes" id="UP001157502">
    <property type="component" value="Chromosome 10"/>
</dbReference>
<dbReference type="EMBL" id="CM055737">
    <property type="protein sequence ID" value="KAJ8005911.1"/>
    <property type="molecule type" value="Genomic_DNA"/>
</dbReference>
<sequence>MKPSENDETTMMNHSSSDTSDSDIESERKTLVIFRPQEDDACSCESDDITLVSSSGSESEATPPQPTVQSAGGTLINVKPYEGSCSSSDSHKLLIASAVDDVLTCVRQA</sequence>
<evidence type="ECO:0000313" key="1">
    <source>
        <dbReference type="EMBL" id="KAJ8005911.1"/>
    </source>
</evidence>
<name>A0ACC2GQG7_DALPE</name>
<gene>
    <name evidence="1" type="ORF">DPEC_G00122810</name>
</gene>
<organism evidence="1 2">
    <name type="scientific">Dallia pectoralis</name>
    <name type="common">Alaska blackfish</name>
    <dbReference type="NCBI Taxonomy" id="75939"/>
    <lineage>
        <taxon>Eukaryota</taxon>
        <taxon>Metazoa</taxon>
        <taxon>Chordata</taxon>
        <taxon>Craniata</taxon>
        <taxon>Vertebrata</taxon>
        <taxon>Euteleostomi</taxon>
        <taxon>Actinopterygii</taxon>
        <taxon>Neopterygii</taxon>
        <taxon>Teleostei</taxon>
        <taxon>Protacanthopterygii</taxon>
        <taxon>Esociformes</taxon>
        <taxon>Umbridae</taxon>
        <taxon>Dallia</taxon>
    </lineage>
</organism>
<keyword evidence="2" id="KW-1185">Reference proteome</keyword>
<reference evidence="1" key="1">
    <citation type="submission" date="2021-05" db="EMBL/GenBank/DDBJ databases">
        <authorList>
            <person name="Pan Q."/>
            <person name="Jouanno E."/>
            <person name="Zahm M."/>
            <person name="Klopp C."/>
            <person name="Cabau C."/>
            <person name="Louis A."/>
            <person name="Berthelot C."/>
            <person name="Parey E."/>
            <person name="Roest Crollius H."/>
            <person name="Montfort J."/>
            <person name="Robinson-Rechavi M."/>
            <person name="Bouchez O."/>
            <person name="Lampietro C."/>
            <person name="Lopez Roques C."/>
            <person name="Donnadieu C."/>
            <person name="Postlethwait J."/>
            <person name="Bobe J."/>
            <person name="Dillon D."/>
            <person name="Chandos A."/>
            <person name="von Hippel F."/>
            <person name="Guiguen Y."/>
        </authorList>
    </citation>
    <scope>NUCLEOTIDE SEQUENCE</scope>
    <source>
        <strain evidence="1">YG-Jan2019</strain>
    </source>
</reference>
<proteinExistence type="predicted"/>
<comment type="caution">
    <text evidence="1">The sequence shown here is derived from an EMBL/GenBank/DDBJ whole genome shotgun (WGS) entry which is preliminary data.</text>
</comment>
<accession>A0ACC2GQG7</accession>
<evidence type="ECO:0000313" key="2">
    <source>
        <dbReference type="Proteomes" id="UP001157502"/>
    </source>
</evidence>